<feature type="compositionally biased region" description="Polar residues" evidence="1">
    <location>
        <begin position="162"/>
        <end position="172"/>
    </location>
</feature>
<dbReference type="PANTHER" id="PTHR33167:SF70">
    <property type="entry name" value="DUF3741 DOMAIN-CONTAINING PROTEIN"/>
    <property type="match status" value="1"/>
</dbReference>
<evidence type="ECO:0000313" key="3">
    <source>
        <dbReference type="Proteomes" id="UP000315295"/>
    </source>
</evidence>
<evidence type="ECO:0000313" key="2">
    <source>
        <dbReference type="EMBL" id="TQD73721.1"/>
    </source>
</evidence>
<dbReference type="PANTHER" id="PTHR33167">
    <property type="entry name" value="TRANSCRIPTION FACTOR, PUTATIVE (DUF863)-RELATED"/>
    <property type="match status" value="1"/>
</dbReference>
<keyword evidence="3" id="KW-1185">Reference proteome</keyword>
<sequence>MRMETVIDLEAPVVVETDIYGEDSIERRRKDSPHEGLIRAAAEALVAISSSQTHDMQDNATRCKMEASQTDSLCWFAEIISSCDGSLDNGSAAEVKRTASEESIPDVMDYFEHMTLNLAETKEERPCYVPPNSENLIGGVTLSKRPRRGQSRKGLIMESGGSWLSSLSQRNSGKGGRGRGRKRMGTSAPSTIVAEVNQPQVEQPKCVELQGPEERNLTCWGKRTWRPPRQRYPIDNSPIPLN</sequence>
<comment type="caution">
    <text evidence="2">The sequence shown here is derived from an EMBL/GenBank/DDBJ whole genome shotgun (WGS) entry which is preliminary data.</text>
</comment>
<proteinExistence type="predicted"/>
<dbReference type="STRING" id="106549.A0A540KHM6"/>
<protein>
    <submittedName>
        <fullName evidence="2">Uncharacterized protein</fullName>
    </submittedName>
</protein>
<name>A0A540KHM6_MALBA</name>
<dbReference type="Pfam" id="PF05904">
    <property type="entry name" value="DUF863"/>
    <property type="match status" value="1"/>
</dbReference>
<organism evidence="2 3">
    <name type="scientific">Malus baccata</name>
    <name type="common">Siberian crab apple</name>
    <name type="synonym">Pyrus baccata</name>
    <dbReference type="NCBI Taxonomy" id="106549"/>
    <lineage>
        <taxon>Eukaryota</taxon>
        <taxon>Viridiplantae</taxon>
        <taxon>Streptophyta</taxon>
        <taxon>Embryophyta</taxon>
        <taxon>Tracheophyta</taxon>
        <taxon>Spermatophyta</taxon>
        <taxon>Magnoliopsida</taxon>
        <taxon>eudicotyledons</taxon>
        <taxon>Gunneridae</taxon>
        <taxon>Pentapetalae</taxon>
        <taxon>rosids</taxon>
        <taxon>fabids</taxon>
        <taxon>Rosales</taxon>
        <taxon>Rosaceae</taxon>
        <taxon>Amygdaloideae</taxon>
        <taxon>Maleae</taxon>
        <taxon>Malus</taxon>
    </lineage>
</organism>
<feature type="region of interest" description="Disordered" evidence="1">
    <location>
        <begin position="144"/>
        <end position="199"/>
    </location>
</feature>
<gene>
    <name evidence="2" type="ORF">C1H46_040745</name>
</gene>
<dbReference type="EMBL" id="VIEB01001258">
    <property type="protein sequence ID" value="TQD73721.1"/>
    <property type="molecule type" value="Genomic_DNA"/>
</dbReference>
<reference evidence="2 3" key="1">
    <citation type="journal article" date="2019" name="G3 (Bethesda)">
        <title>Sequencing of a Wild Apple (Malus baccata) Genome Unravels the Differences Between Cultivated and Wild Apple Species Regarding Disease Resistance and Cold Tolerance.</title>
        <authorList>
            <person name="Chen X."/>
        </authorList>
    </citation>
    <scope>NUCLEOTIDE SEQUENCE [LARGE SCALE GENOMIC DNA]</scope>
    <source>
        <strain evidence="3">cv. Shandingzi</strain>
        <tissue evidence="2">Leaves</tissue>
    </source>
</reference>
<dbReference type="Proteomes" id="UP000315295">
    <property type="component" value="Unassembled WGS sequence"/>
</dbReference>
<accession>A0A540KHM6</accession>
<dbReference type="AlphaFoldDB" id="A0A540KHM6"/>
<dbReference type="InterPro" id="IPR008581">
    <property type="entry name" value="DUF863_pln"/>
</dbReference>
<evidence type="ECO:0000256" key="1">
    <source>
        <dbReference type="SAM" id="MobiDB-lite"/>
    </source>
</evidence>